<evidence type="ECO:0000313" key="7">
    <source>
        <dbReference type="Proteomes" id="UP000254799"/>
    </source>
</evidence>
<dbReference type="RefSeq" id="WP_025861824.1">
    <property type="nucleotide sequence ID" value="NZ_CP040995.1"/>
</dbReference>
<protein>
    <submittedName>
        <fullName evidence="2">Uncharacterized protein</fullName>
    </submittedName>
</protein>
<name>A0A2X1QU81_KLEPN</name>
<dbReference type="AlphaFoldDB" id="A0A2X1QU81"/>
<evidence type="ECO:0000313" key="5">
    <source>
        <dbReference type="EMBL" id="STY78626.1"/>
    </source>
</evidence>
<sequence>MLKNYAFVKTSIHTVGMTLKSPPLASIPGISDASQACDKISARLRYGIIPRPEGVNRLNAILWLARMREAGIHGQSSATAHELGRLNVLLGQVSGVLKACWIYRGWEASRASTIVSILLIIPAFLVFWLALYVGGTILVCSVSMALFLGVGVVINLWIKDPVGLFWSLYSYIPLYAIHLYVIE</sequence>
<evidence type="ECO:0000256" key="1">
    <source>
        <dbReference type="SAM" id="Phobius"/>
    </source>
</evidence>
<evidence type="ECO:0000313" key="3">
    <source>
        <dbReference type="EMBL" id="STT45190.1"/>
    </source>
</evidence>
<organism evidence="2 6">
    <name type="scientific">Klebsiella pneumoniae</name>
    <dbReference type="NCBI Taxonomy" id="573"/>
    <lineage>
        <taxon>Bacteria</taxon>
        <taxon>Pseudomonadati</taxon>
        <taxon>Pseudomonadota</taxon>
        <taxon>Gammaproteobacteria</taxon>
        <taxon>Enterobacterales</taxon>
        <taxon>Enterobacteriaceae</taxon>
        <taxon>Klebsiella/Raoultella group</taxon>
        <taxon>Klebsiella</taxon>
        <taxon>Klebsiella pneumoniae complex</taxon>
    </lineage>
</organism>
<evidence type="ECO:0000313" key="8">
    <source>
        <dbReference type="Proteomes" id="UP000255099"/>
    </source>
</evidence>
<dbReference type="EMBL" id="UGLC01000005">
    <property type="protein sequence ID" value="STU51579.1"/>
    <property type="molecule type" value="Genomic_DNA"/>
</dbReference>
<proteinExistence type="predicted"/>
<evidence type="ECO:0000313" key="2">
    <source>
        <dbReference type="EMBL" id="SPX55277.1"/>
    </source>
</evidence>
<dbReference type="Proteomes" id="UP000251123">
    <property type="component" value="Unassembled WGS sequence"/>
</dbReference>
<dbReference type="Proteomes" id="UP000255192">
    <property type="component" value="Unassembled WGS sequence"/>
</dbReference>
<dbReference type="Proteomes" id="UP000254799">
    <property type="component" value="Unassembled WGS sequence"/>
</dbReference>
<evidence type="ECO:0000313" key="9">
    <source>
        <dbReference type="Proteomes" id="UP000255192"/>
    </source>
</evidence>
<keyword evidence="1" id="KW-1133">Transmembrane helix</keyword>
<feature type="transmembrane region" description="Helical" evidence="1">
    <location>
        <begin position="164"/>
        <end position="182"/>
    </location>
</feature>
<dbReference type="EMBL" id="UGMD01000003">
    <property type="protein sequence ID" value="STY78626.1"/>
    <property type="molecule type" value="Genomic_DNA"/>
</dbReference>
<dbReference type="Proteomes" id="UP000255099">
    <property type="component" value="Unassembled WGS sequence"/>
</dbReference>
<dbReference type="EMBL" id="UASN01000019">
    <property type="protein sequence ID" value="SPX55277.1"/>
    <property type="molecule type" value="Genomic_DNA"/>
</dbReference>
<dbReference type="EMBL" id="UGLB01000001">
    <property type="protein sequence ID" value="STT45190.1"/>
    <property type="molecule type" value="Genomic_DNA"/>
</dbReference>
<reference evidence="6 7" key="1">
    <citation type="submission" date="2018-06" db="EMBL/GenBank/DDBJ databases">
        <authorList>
            <consortium name="Pathogen Informatics"/>
            <person name="Doyle S."/>
        </authorList>
    </citation>
    <scope>NUCLEOTIDE SEQUENCE [LARGE SCALE GENOMIC DNA]</scope>
    <source>
        <strain evidence="5 9">NCTC204</strain>
        <strain evidence="4 7">NCTC8849</strain>
        <strain evidence="2 6">NCTC9601</strain>
        <strain evidence="3 8">NCTC9637</strain>
    </source>
</reference>
<feature type="transmembrane region" description="Helical" evidence="1">
    <location>
        <begin position="136"/>
        <end position="157"/>
    </location>
</feature>
<keyword evidence="1" id="KW-0472">Membrane</keyword>
<evidence type="ECO:0000313" key="6">
    <source>
        <dbReference type="Proteomes" id="UP000251123"/>
    </source>
</evidence>
<accession>A0A2X1QU81</accession>
<evidence type="ECO:0000313" key="4">
    <source>
        <dbReference type="EMBL" id="STU51579.1"/>
    </source>
</evidence>
<keyword evidence="1" id="KW-0812">Transmembrane</keyword>
<gene>
    <name evidence="5" type="ORF">NCTC204_06953</name>
    <name evidence="4" type="ORF">NCTC8849_06621</name>
    <name evidence="2" type="ORF">NCTC9601_02452</name>
    <name evidence="3" type="ORF">NCTC9637_00027</name>
</gene>
<feature type="transmembrane region" description="Helical" evidence="1">
    <location>
        <begin position="111"/>
        <end position="130"/>
    </location>
</feature>